<proteinExistence type="predicted"/>
<dbReference type="Proteomes" id="UP000245697">
    <property type="component" value="Unassembled WGS sequence"/>
</dbReference>
<name>A0A316FUN6_9ACTN</name>
<gene>
    <name evidence="2" type="ORF">BC793_102358</name>
</gene>
<organism evidence="2 3">
    <name type="scientific">Actinoplanes xinjiangensis</name>
    <dbReference type="NCBI Taxonomy" id="512350"/>
    <lineage>
        <taxon>Bacteria</taxon>
        <taxon>Bacillati</taxon>
        <taxon>Actinomycetota</taxon>
        <taxon>Actinomycetes</taxon>
        <taxon>Micromonosporales</taxon>
        <taxon>Micromonosporaceae</taxon>
        <taxon>Actinoplanes</taxon>
    </lineage>
</organism>
<protein>
    <submittedName>
        <fullName evidence="2">Uncharacterized protein</fullName>
    </submittedName>
</protein>
<feature type="region of interest" description="Disordered" evidence="1">
    <location>
        <begin position="68"/>
        <end position="137"/>
    </location>
</feature>
<feature type="region of interest" description="Disordered" evidence="1">
    <location>
        <begin position="1"/>
        <end position="44"/>
    </location>
</feature>
<feature type="compositionally biased region" description="Basic and acidic residues" evidence="1">
    <location>
        <begin position="1"/>
        <end position="29"/>
    </location>
</feature>
<dbReference type="EMBL" id="QGGR01000002">
    <property type="protein sequence ID" value="PWK51330.1"/>
    <property type="molecule type" value="Genomic_DNA"/>
</dbReference>
<dbReference type="AlphaFoldDB" id="A0A316FUN6"/>
<evidence type="ECO:0000313" key="2">
    <source>
        <dbReference type="EMBL" id="PWK51330.1"/>
    </source>
</evidence>
<accession>A0A316FUN6</accession>
<keyword evidence="3" id="KW-1185">Reference proteome</keyword>
<evidence type="ECO:0000256" key="1">
    <source>
        <dbReference type="SAM" id="MobiDB-lite"/>
    </source>
</evidence>
<sequence length="273" mass="28843">MNPADRQPKPEGQDDMTTHDDDRPGDDGSRGAAPTPLVRSRRHRLRTAAGITGLAALLGAGAYATTSRIVGDGDTETRDVTAVGQPAQRATGPAEPTVSSSAPTPGAGGSAPSTGSATGAAQPVNPPAAEPTESKSVRQQIVEAREKAAKDGIRVQRARTPAPDVAAPVGEVTEATEPFQDNGTLRTISARYDLTGQRELLWIANEGKKVGDARCTQKFQFSNNTTPRERPTMLLCWRTSQDKSVMVLAVTPEGRPDARDAVAKLDTRWRAMG</sequence>
<reference evidence="2 3" key="1">
    <citation type="submission" date="2018-05" db="EMBL/GenBank/DDBJ databases">
        <title>Genomic Encyclopedia of Archaeal and Bacterial Type Strains, Phase II (KMG-II): from individual species to whole genera.</title>
        <authorList>
            <person name="Goeker M."/>
        </authorList>
    </citation>
    <scope>NUCLEOTIDE SEQUENCE [LARGE SCALE GENOMIC DNA]</scope>
    <source>
        <strain evidence="2 3">DSM 45184</strain>
    </source>
</reference>
<evidence type="ECO:0000313" key="3">
    <source>
        <dbReference type="Proteomes" id="UP000245697"/>
    </source>
</evidence>
<feature type="compositionally biased region" description="Low complexity" evidence="1">
    <location>
        <begin position="99"/>
        <end position="121"/>
    </location>
</feature>
<comment type="caution">
    <text evidence="2">The sequence shown here is derived from an EMBL/GenBank/DDBJ whole genome shotgun (WGS) entry which is preliminary data.</text>
</comment>